<dbReference type="Gene3D" id="3.20.20.60">
    <property type="entry name" value="Phosphoenolpyruvate-binding domains"/>
    <property type="match status" value="1"/>
</dbReference>
<reference evidence="8 9" key="1">
    <citation type="submission" date="2016-09" db="EMBL/GenBank/DDBJ databases">
        <title>Pseudonocardia autotrophica DSM535, a candidate organism with high potential of specific P450 cytochromes.</title>
        <authorList>
            <person name="Grumaz C."/>
            <person name="Vainshtein Y."/>
            <person name="Kirstahler P."/>
            <person name="Sohn K."/>
        </authorList>
    </citation>
    <scope>NUCLEOTIDE SEQUENCE [LARGE SCALE GENOMIC DNA]</scope>
    <source>
        <strain evidence="8 9">DSM 535</strain>
    </source>
</reference>
<comment type="cofactor">
    <cofactor evidence="1">
        <name>Mg(2+)</name>
        <dbReference type="ChEBI" id="CHEBI:18420"/>
    </cofactor>
</comment>
<dbReference type="EMBL" id="MIGB01000011">
    <property type="protein sequence ID" value="OSY40759.1"/>
    <property type="molecule type" value="Genomic_DNA"/>
</dbReference>
<evidence type="ECO:0000256" key="4">
    <source>
        <dbReference type="PIRSR" id="PIRSR015582-1"/>
    </source>
</evidence>
<dbReference type="Pfam" id="PF03328">
    <property type="entry name" value="HpcH_HpaI"/>
    <property type="match status" value="1"/>
</dbReference>
<keyword evidence="9" id="KW-1185">Reference proteome</keyword>
<dbReference type="InterPro" id="IPR040442">
    <property type="entry name" value="Pyrv_kinase-like_dom_sf"/>
</dbReference>
<name>A0A1Y2N0Q9_PSEAH</name>
<dbReference type="EC" id="4.1.3.24" evidence="8"/>
<feature type="binding site" evidence="5">
    <location>
        <position position="141"/>
    </location>
    <ligand>
        <name>Mg(2+)</name>
        <dbReference type="ChEBI" id="CHEBI:18420"/>
    </ligand>
</feature>
<keyword evidence="2 5" id="KW-0479">Metal-binding</keyword>
<feature type="region of interest" description="Disordered" evidence="6">
    <location>
        <begin position="309"/>
        <end position="335"/>
    </location>
</feature>
<evidence type="ECO:0000256" key="6">
    <source>
        <dbReference type="SAM" id="MobiDB-lite"/>
    </source>
</evidence>
<accession>A0A1Y2N0Q9</accession>
<evidence type="ECO:0000256" key="5">
    <source>
        <dbReference type="PIRSR" id="PIRSR015582-2"/>
    </source>
</evidence>
<dbReference type="PANTHER" id="PTHR32308">
    <property type="entry name" value="LYASE BETA SUBUNIT, PUTATIVE (AFU_ORTHOLOGUE AFUA_4G13030)-RELATED"/>
    <property type="match status" value="1"/>
</dbReference>
<dbReference type="Proteomes" id="UP000194360">
    <property type="component" value="Unassembled WGS sequence"/>
</dbReference>
<feature type="binding site" evidence="5">
    <location>
        <position position="168"/>
    </location>
    <ligand>
        <name>Mg(2+)</name>
        <dbReference type="ChEBI" id="CHEBI:18420"/>
    </ligand>
</feature>
<dbReference type="InterPro" id="IPR011206">
    <property type="entry name" value="Citrate_lyase_beta/mcl1/mcl2"/>
</dbReference>
<dbReference type="InterPro" id="IPR005000">
    <property type="entry name" value="Aldolase/citrate-lyase_domain"/>
</dbReference>
<feature type="domain" description="HpcH/HpaI aldolase/citrate lyase" evidence="7">
    <location>
        <begin position="15"/>
        <end position="243"/>
    </location>
</feature>
<evidence type="ECO:0000313" key="8">
    <source>
        <dbReference type="EMBL" id="OSY40759.1"/>
    </source>
</evidence>
<keyword evidence="8" id="KW-0456">Lyase</keyword>
<proteinExistence type="predicted"/>
<protein>
    <submittedName>
        <fullName evidence="8">Malyl-CoA lyase</fullName>
        <ecNumber evidence="8">4.1.3.24</ecNumber>
    </submittedName>
</protein>
<dbReference type="GO" id="GO:0006107">
    <property type="term" value="P:oxaloacetate metabolic process"/>
    <property type="evidence" value="ECO:0007669"/>
    <property type="project" value="TreeGrafter"/>
</dbReference>
<dbReference type="OrthoDB" id="9768429at2"/>
<dbReference type="STRING" id="2074.BG845_02517"/>
<evidence type="ECO:0000256" key="1">
    <source>
        <dbReference type="ARBA" id="ARBA00001946"/>
    </source>
</evidence>
<evidence type="ECO:0000313" key="9">
    <source>
        <dbReference type="Proteomes" id="UP000194360"/>
    </source>
</evidence>
<gene>
    <name evidence="8" type="primary">mcl1_2</name>
    <name evidence="8" type="ORF">BG845_02517</name>
</gene>
<dbReference type="GO" id="GO:0000287">
    <property type="term" value="F:magnesium ion binding"/>
    <property type="evidence" value="ECO:0007669"/>
    <property type="project" value="TreeGrafter"/>
</dbReference>
<dbReference type="PANTHER" id="PTHR32308:SF10">
    <property type="entry name" value="CITRATE LYASE SUBUNIT BETA"/>
    <property type="match status" value="1"/>
</dbReference>
<feature type="binding site" evidence="4">
    <location>
        <position position="141"/>
    </location>
    <ligand>
        <name>substrate</name>
    </ligand>
</feature>
<feature type="binding site" evidence="4">
    <location>
        <position position="75"/>
    </location>
    <ligand>
        <name>substrate</name>
    </ligand>
</feature>
<evidence type="ECO:0000256" key="3">
    <source>
        <dbReference type="ARBA" id="ARBA00022842"/>
    </source>
</evidence>
<evidence type="ECO:0000259" key="7">
    <source>
        <dbReference type="Pfam" id="PF03328"/>
    </source>
</evidence>
<dbReference type="GO" id="GO:0016829">
    <property type="term" value="F:lyase activity"/>
    <property type="evidence" value="ECO:0007669"/>
    <property type="project" value="UniProtKB-KW"/>
</dbReference>
<sequence length="335" mass="35562">MRGASVTRPLRARRSELSVPATSEKMMAKAAAGDADLVFLDLEDAVAPNAKASARAGAVRALRGLDWGTKTRAVRINGVHTHWCLDDVVDVVTGAGDALDVLIVPKVKAPRDVWFVDSLLTQLERKLGLEAGRIGLELLIEEVEALARVDEIAACCPRIEALILGVGDLAASHGMRGAHIGTSTAYPGDIWHSARTRMIVAARVNGLDAIDGPFGEFRDTTAYTEQATWAAELGAVGKWAIHPNQIRPANEVFSPTAADVEKARKVVHTMRAAEEAGEGAVAVDGMMVDAATARIFEVVLERARLIGALPEEPQPDESQPDGSQPVGTQPVGVLP</sequence>
<keyword evidence="3 5" id="KW-0460">Magnesium</keyword>
<evidence type="ECO:0000256" key="2">
    <source>
        <dbReference type="ARBA" id="ARBA00022723"/>
    </source>
</evidence>
<dbReference type="SUPFAM" id="SSF51621">
    <property type="entry name" value="Phosphoenolpyruvate/pyruvate domain"/>
    <property type="match status" value="1"/>
</dbReference>
<organism evidence="8 9">
    <name type="scientific">Pseudonocardia autotrophica</name>
    <name type="common">Amycolata autotrophica</name>
    <name type="synonym">Nocardia autotrophica</name>
    <dbReference type="NCBI Taxonomy" id="2074"/>
    <lineage>
        <taxon>Bacteria</taxon>
        <taxon>Bacillati</taxon>
        <taxon>Actinomycetota</taxon>
        <taxon>Actinomycetes</taxon>
        <taxon>Pseudonocardiales</taxon>
        <taxon>Pseudonocardiaceae</taxon>
        <taxon>Pseudonocardia</taxon>
    </lineage>
</organism>
<dbReference type="PIRSF" id="PIRSF015582">
    <property type="entry name" value="Cit_lyase_B"/>
    <property type="match status" value="1"/>
</dbReference>
<comment type="caution">
    <text evidence="8">The sequence shown here is derived from an EMBL/GenBank/DDBJ whole genome shotgun (WGS) entry which is preliminary data.</text>
</comment>
<dbReference type="AlphaFoldDB" id="A0A1Y2N0Q9"/>
<dbReference type="InterPro" id="IPR015813">
    <property type="entry name" value="Pyrv/PenolPyrv_kinase-like_dom"/>
</dbReference>